<evidence type="ECO:0000313" key="2">
    <source>
        <dbReference type="EMBL" id="GBP37726.1"/>
    </source>
</evidence>
<proteinExistence type="predicted"/>
<organism evidence="2 3">
    <name type="scientific">Eumeta variegata</name>
    <name type="common">Bagworm moth</name>
    <name type="synonym">Eumeta japonica</name>
    <dbReference type="NCBI Taxonomy" id="151549"/>
    <lineage>
        <taxon>Eukaryota</taxon>
        <taxon>Metazoa</taxon>
        <taxon>Ecdysozoa</taxon>
        <taxon>Arthropoda</taxon>
        <taxon>Hexapoda</taxon>
        <taxon>Insecta</taxon>
        <taxon>Pterygota</taxon>
        <taxon>Neoptera</taxon>
        <taxon>Endopterygota</taxon>
        <taxon>Lepidoptera</taxon>
        <taxon>Glossata</taxon>
        <taxon>Ditrysia</taxon>
        <taxon>Tineoidea</taxon>
        <taxon>Psychidae</taxon>
        <taxon>Oiketicinae</taxon>
        <taxon>Eumeta</taxon>
    </lineage>
</organism>
<dbReference type="AlphaFoldDB" id="A0A4C1VFT3"/>
<accession>A0A4C1VFT3</accession>
<evidence type="ECO:0000256" key="1">
    <source>
        <dbReference type="SAM" id="Phobius"/>
    </source>
</evidence>
<keyword evidence="1" id="KW-1133">Transmembrane helix</keyword>
<feature type="transmembrane region" description="Helical" evidence="1">
    <location>
        <begin position="48"/>
        <end position="70"/>
    </location>
</feature>
<keyword evidence="1" id="KW-0472">Membrane</keyword>
<keyword evidence="1" id="KW-0812">Transmembrane</keyword>
<comment type="caution">
    <text evidence="2">The sequence shown here is derived from an EMBL/GenBank/DDBJ whole genome shotgun (WGS) entry which is preliminary data.</text>
</comment>
<gene>
    <name evidence="2" type="ORF">EVAR_23776_1</name>
</gene>
<name>A0A4C1VFT3_EUMVA</name>
<protein>
    <submittedName>
        <fullName evidence="2">Uncharacterized protein</fullName>
    </submittedName>
</protein>
<reference evidence="2 3" key="1">
    <citation type="journal article" date="2019" name="Commun. Biol.">
        <title>The bagworm genome reveals a unique fibroin gene that provides high tensile strength.</title>
        <authorList>
            <person name="Kono N."/>
            <person name="Nakamura H."/>
            <person name="Ohtoshi R."/>
            <person name="Tomita M."/>
            <person name="Numata K."/>
            <person name="Arakawa K."/>
        </authorList>
    </citation>
    <scope>NUCLEOTIDE SEQUENCE [LARGE SCALE GENOMIC DNA]</scope>
</reference>
<sequence length="98" mass="10726">MVWLVVAGKQDHSTPSNMVELGFGRLNTVNRCYEARSRSDLKKKDMRFNLHGLSANFVITYNVILPLGHLPPTSELWFRAAGAVLAAGGLGSGDWPAE</sequence>
<dbReference type="EMBL" id="BGZK01000337">
    <property type="protein sequence ID" value="GBP37726.1"/>
    <property type="molecule type" value="Genomic_DNA"/>
</dbReference>
<evidence type="ECO:0000313" key="3">
    <source>
        <dbReference type="Proteomes" id="UP000299102"/>
    </source>
</evidence>
<keyword evidence="3" id="KW-1185">Reference proteome</keyword>
<dbReference type="Proteomes" id="UP000299102">
    <property type="component" value="Unassembled WGS sequence"/>
</dbReference>